<evidence type="ECO:0000313" key="1">
    <source>
        <dbReference type="EMBL" id="CAI2184623.1"/>
    </source>
</evidence>
<dbReference type="AlphaFoldDB" id="A0A9W4SWX3"/>
<organism evidence="1 2">
    <name type="scientific">Funneliformis geosporum</name>
    <dbReference type="NCBI Taxonomy" id="1117311"/>
    <lineage>
        <taxon>Eukaryota</taxon>
        <taxon>Fungi</taxon>
        <taxon>Fungi incertae sedis</taxon>
        <taxon>Mucoromycota</taxon>
        <taxon>Glomeromycotina</taxon>
        <taxon>Glomeromycetes</taxon>
        <taxon>Glomerales</taxon>
        <taxon>Glomeraceae</taxon>
        <taxon>Funneliformis</taxon>
    </lineage>
</organism>
<proteinExistence type="predicted"/>
<dbReference type="Proteomes" id="UP001153678">
    <property type="component" value="Unassembled WGS sequence"/>
</dbReference>
<keyword evidence="2" id="KW-1185">Reference proteome</keyword>
<name>A0A9W4SWX3_9GLOM</name>
<feature type="non-terminal residue" evidence="1">
    <location>
        <position position="67"/>
    </location>
</feature>
<dbReference type="EMBL" id="CAMKVN010003400">
    <property type="protein sequence ID" value="CAI2184623.1"/>
    <property type="molecule type" value="Genomic_DNA"/>
</dbReference>
<dbReference type="OrthoDB" id="2409716at2759"/>
<gene>
    <name evidence="1" type="ORF">FWILDA_LOCUS11670</name>
</gene>
<comment type="caution">
    <text evidence="1">The sequence shown here is derived from an EMBL/GenBank/DDBJ whole genome shotgun (WGS) entry which is preliminary data.</text>
</comment>
<sequence length="67" mass="8036">AGMVVSVIEFIYKSEDTMYYDIAIPNSEDQHHIVDCYRISPELLTEDFISKYGNYNYIKWFRAYKQL</sequence>
<evidence type="ECO:0000313" key="2">
    <source>
        <dbReference type="Proteomes" id="UP001153678"/>
    </source>
</evidence>
<reference evidence="1" key="1">
    <citation type="submission" date="2022-08" db="EMBL/GenBank/DDBJ databases">
        <authorList>
            <person name="Kallberg Y."/>
            <person name="Tangrot J."/>
            <person name="Rosling A."/>
        </authorList>
    </citation>
    <scope>NUCLEOTIDE SEQUENCE</scope>
    <source>
        <strain evidence="1">Wild A</strain>
    </source>
</reference>
<protein>
    <submittedName>
        <fullName evidence="1">4830_t:CDS:1</fullName>
    </submittedName>
</protein>
<accession>A0A9W4SWX3</accession>